<keyword evidence="1" id="KW-0732">Signal</keyword>
<feature type="chain" id="PRO_5019275281" evidence="1">
    <location>
        <begin position="19"/>
        <end position="245"/>
    </location>
</feature>
<dbReference type="OrthoDB" id="5292716at2"/>
<dbReference type="EMBL" id="RXLQ01000001">
    <property type="protein sequence ID" value="RSZ60760.1"/>
    <property type="molecule type" value="Genomic_DNA"/>
</dbReference>
<dbReference type="RefSeq" id="WP_126072144.1">
    <property type="nucleotide sequence ID" value="NZ_CP051166.1"/>
</dbReference>
<name>A0A430HTB9_9BURK</name>
<dbReference type="Proteomes" id="UP000278085">
    <property type="component" value="Unassembled WGS sequence"/>
</dbReference>
<dbReference type="InterPro" id="IPR007433">
    <property type="entry name" value="DUF481"/>
</dbReference>
<protein>
    <submittedName>
        <fullName evidence="2">DUF481 domain-containing protein</fullName>
    </submittedName>
</protein>
<accession>A0A430HTB9</accession>
<reference evidence="2 3" key="1">
    <citation type="submission" date="2018-12" db="EMBL/GenBank/DDBJ databases">
        <authorList>
            <person name="Yang E."/>
        </authorList>
    </citation>
    <scope>NUCLEOTIDE SEQUENCE [LARGE SCALE GENOMIC DNA]</scope>
    <source>
        <strain evidence="2 3">SOD</strain>
    </source>
</reference>
<proteinExistence type="predicted"/>
<gene>
    <name evidence="2" type="ORF">EJB06_01065</name>
</gene>
<dbReference type="Pfam" id="PF04338">
    <property type="entry name" value="DUF481"/>
    <property type="match status" value="1"/>
</dbReference>
<sequence>MKFLPLIAMAVACAPALAADRSDDSWHTSAELGAISTSGNTAGTSVSGKIDARQELDDWSNQYVVAGHFKEDEVNDDEGKRSSQRSAERYSLSAKAAYKLVKDNEKLFVLAAHVGDKFGAYTTYTTMAVGRSTRWYSSPAATVDVEIGPGYFSGERATGEPESGFTVRGAAAMRWQVSPSAQFSQIVSVERGTSNIHSIAESSLSTKINGTMQMKAAFSARNDTNVPADKKNTDTQTSLTLVYSF</sequence>
<dbReference type="AlphaFoldDB" id="A0A430HTB9"/>
<comment type="caution">
    <text evidence="2">The sequence shown here is derived from an EMBL/GenBank/DDBJ whole genome shotgun (WGS) entry which is preliminary data.</text>
</comment>
<evidence type="ECO:0000313" key="2">
    <source>
        <dbReference type="EMBL" id="RSZ60760.1"/>
    </source>
</evidence>
<organism evidence="2 3">
    <name type="scientific">Massilia atriviolacea</name>
    <dbReference type="NCBI Taxonomy" id="2495579"/>
    <lineage>
        <taxon>Bacteria</taxon>
        <taxon>Pseudomonadati</taxon>
        <taxon>Pseudomonadota</taxon>
        <taxon>Betaproteobacteria</taxon>
        <taxon>Burkholderiales</taxon>
        <taxon>Oxalobacteraceae</taxon>
        <taxon>Telluria group</taxon>
        <taxon>Massilia</taxon>
    </lineage>
</organism>
<evidence type="ECO:0000313" key="3">
    <source>
        <dbReference type="Proteomes" id="UP000278085"/>
    </source>
</evidence>
<feature type="signal peptide" evidence="1">
    <location>
        <begin position="1"/>
        <end position="18"/>
    </location>
</feature>
<evidence type="ECO:0000256" key="1">
    <source>
        <dbReference type="SAM" id="SignalP"/>
    </source>
</evidence>
<keyword evidence="3" id="KW-1185">Reference proteome</keyword>